<evidence type="ECO:0000313" key="12">
    <source>
        <dbReference type="Proteomes" id="UP000001064"/>
    </source>
</evidence>
<dbReference type="GO" id="GO:0031149">
    <property type="term" value="P:sorocarp stalk cell differentiation"/>
    <property type="evidence" value="ECO:0007669"/>
    <property type="project" value="EnsemblProtists"/>
</dbReference>
<keyword evidence="9" id="KW-0812">Transmembrane</keyword>
<dbReference type="InterPro" id="IPR050409">
    <property type="entry name" value="E3_ubiq-protein_ligase"/>
</dbReference>
<evidence type="ECO:0000256" key="2">
    <source>
        <dbReference type="ARBA" id="ARBA00004906"/>
    </source>
</evidence>
<dbReference type="GO" id="GO:0005737">
    <property type="term" value="C:cytoplasm"/>
    <property type="evidence" value="ECO:0000318"/>
    <property type="project" value="GO_Central"/>
</dbReference>
<dbReference type="KEGG" id="dpp:DICPUDRAFT_99774"/>
<dbReference type="Gene3D" id="3.90.1750.10">
    <property type="entry name" value="Hect, E3 ligase catalytic domains"/>
    <property type="match status" value="1"/>
</dbReference>
<feature type="active site" description="Glycyl thioester intermediate" evidence="7">
    <location>
        <position position="1190"/>
    </location>
</feature>
<comment type="pathway">
    <text evidence="2">Protein modification; protein ubiquitination.</text>
</comment>
<keyword evidence="9" id="KW-0472">Membrane</keyword>
<dbReference type="FunFam" id="3.90.1750.10:FF:000075">
    <property type="entry name" value="Uncharacterized protein"/>
    <property type="match status" value="1"/>
</dbReference>
<feature type="compositionally biased region" description="Low complexity" evidence="8">
    <location>
        <begin position="566"/>
        <end position="599"/>
    </location>
</feature>
<dbReference type="InParanoid" id="F1A2E9"/>
<protein>
    <recommendedName>
        <fullName evidence="3">HECT-type E3 ubiquitin transferase</fullName>
        <ecNumber evidence="3">2.3.2.26</ecNumber>
    </recommendedName>
</protein>
<dbReference type="SUPFAM" id="SSF81296">
    <property type="entry name" value="E set domains"/>
    <property type="match status" value="1"/>
</dbReference>
<dbReference type="SMART" id="SM00119">
    <property type="entry name" value="HECTc"/>
    <property type="match status" value="1"/>
</dbReference>
<dbReference type="GO" id="GO:0061630">
    <property type="term" value="F:ubiquitin protein ligase activity"/>
    <property type="evidence" value="ECO:0000318"/>
    <property type="project" value="GO_Central"/>
</dbReference>
<keyword evidence="5 7" id="KW-0833">Ubl conjugation pathway</keyword>
<dbReference type="OrthoDB" id="8068875at2759"/>
<dbReference type="PROSITE" id="PS50194">
    <property type="entry name" value="FILAMIN_REPEAT"/>
    <property type="match status" value="1"/>
</dbReference>
<dbReference type="Pfam" id="PF00632">
    <property type="entry name" value="HECT"/>
    <property type="match status" value="1"/>
</dbReference>
<keyword evidence="12" id="KW-1185">Reference proteome</keyword>
<evidence type="ECO:0000256" key="7">
    <source>
        <dbReference type="PROSITE-ProRule" id="PRU00104"/>
    </source>
</evidence>
<reference evidence="12" key="1">
    <citation type="journal article" date="2011" name="Genome Biol.">
        <title>Comparative genomics of the social amoebae Dictyostelium discoideum and Dictyostelium purpureum.</title>
        <authorList>
            <consortium name="US DOE Joint Genome Institute (JGI-PGF)"/>
            <person name="Sucgang R."/>
            <person name="Kuo A."/>
            <person name="Tian X."/>
            <person name="Salerno W."/>
            <person name="Parikh A."/>
            <person name="Feasley C.L."/>
            <person name="Dalin E."/>
            <person name="Tu H."/>
            <person name="Huang E."/>
            <person name="Barry K."/>
            <person name="Lindquist E."/>
            <person name="Shapiro H."/>
            <person name="Bruce D."/>
            <person name="Schmutz J."/>
            <person name="Salamov A."/>
            <person name="Fey P."/>
            <person name="Gaudet P."/>
            <person name="Anjard C."/>
            <person name="Babu M.M."/>
            <person name="Basu S."/>
            <person name="Bushmanova Y."/>
            <person name="van der Wel H."/>
            <person name="Katoh-Kurasawa M."/>
            <person name="Dinh C."/>
            <person name="Coutinho P.M."/>
            <person name="Saito T."/>
            <person name="Elias M."/>
            <person name="Schaap P."/>
            <person name="Kay R.R."/>
            <person name="Henrissat B."/>
            <person name="Eichinger L."/>
            <person name="Rivero F."/>
            <person name="Putnam N.H."/>
            <person name="West C.M."/>
            <person name="Loomis W.F."/>
            <person name="Chisholm R.L."/>
            <person name="Shaulsky G."/>
            <person name="Strassmann J.E."/>
            <person name="Queller D.C."/>
            <person name="Kuspa A."/>
            <person name="Grigoriev I.V."/>
        </authorList>
    </citation>
    <scope>NUCLEOTIDE SEQUENCE [LARGE SCALE GENOMIC DNA]</scope>
    <source>
        <strain evidence="12">QSDP1</strain>
    </source>
</reference>
<comment type="catalytic activity">
    <reaction evidence="1">
        <text>S-ubiquitinyl-[E2 ubiquitin-conjugating enzyme]-L-cysteine + [acceptor protein]-L-lysine = [E2 ubiquitin-conjugating enzyme]-L-cysteine + N(6)-ubiquitinyl-[acceptor protein]-L-lysine.</text>
        <dbReference type="EC" id="2.3.2.26"/>
    </reaction>
</comment>
<dbReference type="eggNOG" id="KOG0940">
    <property type="taxonomic scope" value="Eukaryota"/>
</dbReference>
<dbReference type="InterPro" id="IPR017868">
    <property type="entry name" value="Filamin/ABP280_repeat-like"/>
</dbReference>
<dbReference type="PANTHER" id="PTHR11254">
    <property type="entry name" value="HECT DOMAIN UBIQUITIN-PROTEIN LIGASE"/>
    <property type="match status" value="1"/>
</dbReference>
<organism evidence="11 12">
    <name type="scientific">Dictyostelium purpureum</name>
    <name type="common">Slime mold</name>
    <dbReference type="NCBI Taxonomy" id="5786"/>
    <lineage>
        <taxon>Eukaryota</taxon>
        <taxon>Amoebozoa</taxon>
        <taxon>Evosea</taxon>
        <taxon>Eumycetozoa</taxon>
        <taxon>Dictyostelia</taxon>
        <taxon>Dictyosteliales</taxon>
        <taxon>Dictyosteliaceae</taxon>
        <taxon>Dictyostelium</taxon>
    </lineage>
</organism>
<feature type="compositionally biased region" description="Low complexity" evidence="8">
    <location>
        <begin position="621"/>
        <end position="634"/>
    </location>
</feature>
<dbReference type="RefSeq" id="XP_003293843.1">
    <property type="nucleotide sequence ID" value="XM_003293795.1"/>
</dbReference>
<feature type="repeat" description="Filamin" evidence="6">
    <location>
        <begin position="237"/>
        <end position="334"/>
    </location>
</feature>
<dbReference type="Gene3D" id="3.30.2160.10">
    <property type="entry name" value="Hect, E3 ligase catalytic domain"/>
    <property type="match status" value="1"/>
</dbReference>
<dbReference type="PROSITE" id="PS50237">
    <property type="entry name" value="HECT"/>
    <property type="match status" value="1"/>
</dbReference>
<dbReference type="GeneID" id="10505158"/>
<proteinExistence type="predicted"/>
<evidence type="ECO:0000256" key="8">
    <source>
        <dbReference type="SAM" id="MobiDB-lite"/>
    </source>
</evidence>
<keyword evidence="4" id="KW-0808">Transferase</keyword>
<evidence type="ECO:0000256" key="9">
    <source>
        <dbReference type="SAM" id="Phobius"/>
    </source>
</evidence>
<feature type="region of interest" description="Disordered" evidence="8">
    <location>
        <begin position="621"/>
        <end position="645"/>
    </location>
</feature>
<gene>
    <name evidence="11" type="ORF">DICPUDRAFT_99774</name>
</gene>
<dbReference type="Gene3D" id="2.60.40.10">
    <property type="entry name" value="Immunoglobulins"/>
    <property type="match status" value="1"/>
</dbReference>
<accession>F1A2E9</accession>
<dbReference type="VEuPathDB" id="AmoebaDB:DICPUDRAFT_99774"/>
<keyword evidence="9" id="KW-1133">Transmembrane helix</keyword>
<dbReference type="Pfam" id="PF00630">
    <property type="entry name" value="Filamin"/>
    <property type="match status" value="1"/>
</dbReference>
<feature type="region of interest" description="Disordered" evidence="8">
    <location>
        <begin position="566"/>
        <end position="603"/>
    </location>
</feature>
<dbReference type="InterPro" id="IPR001298">
    <property type="entry name" value="Filamin/ABP280_rpt"/>
</dbReference>
<dbReference type="GO" id="GO:0042331">
    <property type="term" value="P:phototaxis"/>
    <property type="evidence" value="ECO:0007669"/>
    <property type="project" value="EnsemblProtists"/>
</dbReference>
<evidence type="ECO:0000256" key="6">
    <source>
        <dbReference type="PROSITE-ProRule" id="PRU00087"/>
    </source>
</evidence>
<dbReference type="EMBL" id="GL871408">
    <property type="protein sequence ID" value="EGC29639.1"/>
    <property type="molecule type" value="Genomic_DNA"/>
</dbReference>
<dbReference type="FunFam" id="3.30.2410.10:FF:000041">
    <property type="entry name" value="Uncharacterized protein"/>
    <property type="match status" value="1"/>
</dbReference>
<dbReference type="InterPro" id="IPR013783">
    <property type="entry name" value="Ig-like_fold"/>
</dbReference>
<dbReference type="PANTHER" id="PTHR11254:SF426">
    <property type="entry name" value="UBIQUITIN-PROTEIN LIGASE DOMAIN-CONTAINING PROTEIN"/>
    <property type="match status" value="1"/>
</dbReference>
<sequence length="1220" mass="139712">MFNSTYRFYNLFKISNLMGEKGTSISCNNNNNIYHNIENNNNINFLWSFENIFISNKIKNYSDIVSISTYSNHNNSSSLNPNNPNINNYNNNNQIKNNNDIIKNNSSINLYNITLINQNIIFFLFIFLILITIIKLLKNMFNLNVFGLNNNNKNNIYHNNNNNISNSINSNNQMNLIINNLNSSSLLSQSININNNTPILPSLNNYNGNEGYLISRVKDNIKNLSNDKIGCGLNSIVSGNGISGEIGDVGDDFSFQVTSFHKNGLRKKQGGDVISVFIQGCDYNNMDEQVKVRIVDRLNGCHLVYYNVSKSGSYLISVFVNQVPVVNSPFKVSILPIPYSVHIKNESFNFINKYLSNSNSDNINSKDELNINNKSNIDNNSNNYNNSGVLEVGKQIVCEVSPTRVASHLINDKVDFQIFIKENGILKRTNINIQSEIITSNNSYQSHTSNGSSLQDFESTILCKFKLLKSGDYILEGSIAGIQVFSKNLTVSPGPVSNKFTHLFWDGKELISENKLFILKENDPENELPEFKFLIESKDSYGNKTTPNLNDFKYYLKKSLSPLILKNNNSNNANNNIKKPNNNSEESSNIPEESSSNSPQTIRRFNKKNIDSIKLKHKQIKSQQLQKQLEQTQQPPNDPQHQNYNINNDKDLIEIFPQTSISNDGKIVVKFNDLNEVGWYYFCVKVNDEPITNCPFVLATIKEKDFQALSNYYINFKASFNCQLERNGKPINVSLVLTQNKIEIFENYYFMNIKLYEFIINPTVQILLSNNENELIIQDNKSVVYLKSSIIDQVFLILLTSYYFFGYQCEPNFDSKVKWLKNTLSKIQKKMITLKINISTRKQILKESIQILGQIDPSDLNMSRLFVKFHDEEGIDIGGISKEWFSNFSEELARTPINGYYLFSEYEGTRKFHPSPFSNLIPDYKSIFRVLGRITGKSIIDSVTKADRHFSLRFTPVFYKLILGEKLSIDDLELIDPDLYNNKVKLILNTPMDQVNEILGEPLTFIREIYNQNEFNNISNKFKNNNNNNIHTIQLMKTINLKPFGNLISVNDENKVEYLELWVNSLLYSSIKSQVDEFREGLFQMIPQSILSVLNWKELEMLICGREQINLDDLKEHSSFTGFYTQSFINDFWSIVNEFNEEEKKSLIKFVTGSSSVPLGGFYQLCPHFTINLTPPIDNGTNRLPISHTCFNRLDIPLNCLSSKNLKLAINEGGDGFSLV</sequence>
<feature type="domain" description="HECT" evidence="10">
    <location>
        <begin position="856"/>
        <end position="1220"/>
    </location>
</feature>
<dbReference type="SMART" id="SM00557">
    <property type="entry name" value="IG_FLMN"/>
    <property type="match status" value="1"/>
</dbReference>
<evidence type="ECO:0000256" key="4">
    <source>
        <dbReference type="ARBA" id="ARBA00022679"/>
    </source>
</evidence>
<name>F1A2E9_DICPU</name>
<dbReference type="EC" id="2.3.2.26" evidence="3"/>
<dbReference type="FunCoup" id="F1A2E9">
    <property type="interactions" value="111"/>
</dbReference>
<evidence type="ECO:0000256" key="1">
    <source>
        <dbReference type="ARBA" id="ARBA00000885"/>
    </source>
</evidence>
<evidence type="ECO:0000259" key="10">
    <source>
        <dbReference type="PROSITE" id="PS50237"/>
    </source>
</evidence>
<dbReference type="AlphaFoldDB" id="F1A2E9"/>
<dbReference type="STRING" id="5786.F1A2E9"/>
<dbReference type="CDD" id="cd00078">
    <property type="entry name" value="HECTc"/>
    <property type="match status" value="1"/>
</dbReference>
<dbReference type="InterPro" id="IPR035983">
    <property type="entry name" value="Hect_E3_ubiquitin_ligase"/>
</dbReference>
<evidence type="ECO:0000256" key="3">
    <source>
        <dbReference type="ARBA" id="ARBA00012485"/>
    </source>
</evidence>
<evidence type="ECO:0000256" key="5">
    <source>
        <dbReference type="ARBA" id="ARBA00022786"/>
    </source>
</evidence>
<dbReference type="Gene3D" id="3.30.2410.10">
    <property type="entry name" value="Hect, E3 ligase catalytic domain"/>
    <property type="match status" value="1"/>
</dbReference>
<dbReference type="GO" id="GO:0006511">
    <property type="term" value="P:ubiquitin-dependent protein catabolic process"/>
    <property type="evidence" value="ECO:0000318"/>
    <property type="project" value="GO_Central"/>
</dbReference>
<evidence type="ECO:0000313" key="11">
    <source>
        <dbReference type="EMBL" id="EGC29639.1"/>
    </source>
</evidence>
<dbReference type="OMA" id="GISKEWF"/>
<dbReference type="InterPro" id="IPR014756">
    <property type="entry name" value="Ig_E-set"/>
</dbReference>
<dbReference type="Proteomes" id="UP000001064">
    <property type="component" value="Unassembled WGS sequence"/>
</dbReference>
<dbReference type="InterPro" id="IPR000569">
    <property type="entry name" value="HECT_dom"/>
</dbReference>
<feature type="transmembrane region" description="Helical" evidence="9">
    <location>
        <begin position="120"/>
        <end position="137"/>
    </location>
</feature>
<dbReference type="SUPFAM" id="SSF56204">
    <property type="entry name" value="Hect, E3 ligase catalytic domain"/>
    <property type="match status" value="1"/>
</dbReference>